<evidence type="ECO:0000256" key="7">
    <source>
        <dbReference type="SAM" id="MobiDB-lite"/>
    </source>
</evidence>
<proteinExistence type="inferred from homology"/>
<reference evidence="8 9" key="1">
    <citation type="submission" date="2024-04" db="EMBL/GenBank/DDBJ databases">
        <title>Tritrichomonas musculus Genome.</title>
        <authorList>
            <person name="Alves-Ferreira E."/>
            <person name="Grigg M."/>
            <person name="Lorenzi H."/>
            <person name="Galac M."/>
        </authorList>
    </citation>
    <scope>NUCLEOTIDE SEQUENCE [LARGE SCALE GENOMIC DNA]</scope>
    <source>
        <strain evidence="8 9">EAF2021</strain>
    </source>
</reference>
<dbReference type="PANTHER" id="PTHR13019">
    <property type="entry name" value="GOLGI APPARATUS MEMBRANE PROTEIN TVP23"/>
    <property type="match status" value="1"/>
</dbReference>
<accession>A0ABR2JL00</accession>
<keyword evidence="4 6" id="KW-1133">Transmembrane helix</keyword>
<evidence type="ECO:0000256" key="6">
    <source>
        <dbReference type="RuleBase" id="RU361206"/>
    </source>
</evidence>
<evidence type="ECO:0000256" key="5">
    <source>
        <dbReference type="ARBA" id="ARBA00023136"/>
    </source>
</evidence>
<keyword evidence="9" id="KW-1185">Reference proteome</keyword>
<feature type="transmembrane region" description="Helical" evidence="6">
    <location>
        <begin position="142"/>
        <end position="161"/>
    </location>
</feature>
<evidence type="ECO:0000256" key="3">
    <source>
        <dbReference type="ARBA" id="ARBA00022692"/>
    </source>
</evidence>
<evidence type="ECO:0000256" key="2">
    <source>
        <dbReference type="ARBA" id="ARBA00005467"/>
    </source>
</evidence>
<sequence>MDKQIDDQDSLIESRNQENNKLQSQILIKYIVSKLFPFFWIFFSGFFISSPSLVYFFALIFTIIDLWLCRRQYSYALVGLSWNLDMPDPQLSFEDIVSFQIEPDPFVPQTRDSNIFWLLLIGTTAYYLLLTVFSLLKLRVGAFFFLLIISFLNVFNAFLYLKCLRVSKKQSEEKAKSLMINAVHSEFLDAVPVPDDTETVSIQHTQEEKHQNDQANKKDVDEKSTQDQKVTNDKDENFDSQKDENNKINDENDEESEN</sequence>
<organism evidence="8 9">
    <name type="scientific">Tritrichomonas musculus</name>
    <dbReference type="NCBI Taxonomy" id="1915356"/>
    <lineage>
        <taxon>Eukaryota</taxon>
        <taxon>Metamonada</taxon>
        <taxon>Parabasalia</taxon>
        <taxon>Tritrichomonadida</taxon>
        <taxon>Tritrichomonadidae</taxon>
        <taxon>Tritrichomonas</taxon>
    </lineage>
</organism>
<evidence type="ECO:0000313" key="8">
    <source>
        <dbReference type="EMBL" id="KAK8878093.1"/>
    </source>
</evidence>
<dbReference type="PANTHER" id="PTHR13019:SF7">
    <property type="entry name" value="GOLGI APPARATUS MEMBRANE PROTEIN TVP23"/>
    <property type="match status" value="1"/>
</dbReference>
<keyword evidence="5 6" id="KW-0472">Membrane</keyword>
<comment type="similarity">
    <text evidence="2 6">Belongs to the TVP23 family.</text>
</comment>
<evidence type="ECO:0000256" key="1">
    <source>
        <dbReference type="ARBA" id="ARBA00004141"/>
    </source>
</evidence>
<comment type="subcellular location">
    <subcellularLocation>
        <location evidence="1 6">Membrane</location>
        <topology evidence="1 6">Multi-pass membrane protein</topology>
    </subcellularLocation>
</comment>
<protein>
    <recommendedName>
        <fullName evidence="6">Golgi apparatus membrane protein TVP23 homolog</fullName>
    </recommendedName>
</protein>
<feature type="compositionally biased region" description="Basic and acidic residues" evidence="7">
    <location>
        <begin position="205"/>
        <end position="250"/>
    </location>
</feature>
<name>A0ABR2JL00_9EUKA</name>
<dbReference type="Proteomes" id="UP001470230">
    <property type="component" value="Unassembled WGS sequence"/>
</dbReference>
<evidence type="ECO:0000313" key="9">
    <source>
        <dbReference type="Proteomes" id="UP001470230"/>
    </source>
</evidence>
<evidence type="ECO:0000256" key="4">
    <source>
        <dbReference type="ARBA" id="ARBA00022989"/>
    </source>
</evidence>
<feature type="region of interest" description="Disordered" evidence="7">
    <location>
        <begin position="204"/>
        <end position="258"/>
    </location>
</feature>
<dbReference type="EMBL" id="JAPFFF010000011">
    <property type="protein sequence ID" value="KAK8878093.1"/>
    <property type="molecule type" value="Genomic_DNA"/>
</dbReference>
<feature type="transmembrane region" description="Helical" evidence="6">
    <location>
        <begin position="115"/>
        <end position="136"/>
    </location>
</feature>
<dbReference type="InterPro" id="IPR008564">
    <property type="entry name" value="TVP23-like"/>
</dbReference>
<keyword evidence="3 6" id="KW-0812">Transmembrane</keyword>
<dbReference type="Pfam" id="PF05832">
    <property type="entry name" value="DUF846"/>
    <property type="match status" value="1"/>
</dbReference>
<gene>
    <name evidence="8" type="ORF">M9Y10_004856</name>
</gene>
<comment type="caution">
    <text evidence="8">The sequence shown here is derived from an EMBL/GenBank/DDBJ whole genome shotgun (WGS) entry which is preliminary data.</text>
</comment>